<dbReference type="Proteomes" id="UP000297872">
    <property type="component" value="Unassembled WGS sequence"/>
</dbReference>
<reference evidence="2 3" key="1">
    <citation type="submission" date="2019-02" db="EMBL/GenBank/DDBJ databases">
        <title>Draft Genome Sequence of the Prevotella sp. BCRC 81118, Isolated from Human Feces.</title>
        <authorList>
            <person name="Huang C.-H."/>
        </authorList>
    </citation>
    <scope>NUCLEOTIDE SEQUENCE [LARGE SCALE GENOMIC DNA]</scope>
    <source>
        <strain evidence="2 3">BCRC 81118</strain>
    </source>
</reference>
<keyword evidence="1" id="KW-1133">Transmembrane helix</keyword>
<gene>
    <name evidence="2" type="ORF">EXN75_06230</name>
</gene>
<keyword evidence="3" id="KW-1185">Reference proteome</keyword>
<dbReference type="GeneID" id="302994892"/>
<accession>A0A4Y8VPM3</accession>
<dbReference type="EMBL" id="SGVY01000012">
    <property type="protein sequence ID" value="TFH82522.1"/>
    <property type="molecule type" value="Genomic_DNA"/>
</dbReference>
<name>A0A4Y8VPM3_9BACT</name>
<keyword evidence="1" id="KW-0472">Membrane</keyword>
<feature type="transmembrane region" description="Helical" evidence="1">
    <location>
        <begin position="6"/>
        <end position="27"/>
    </location>
</feature>
<keyword evidence="1" id="KW-0812">Transmembrane</keyword>
<comment type="caution">
    <text evidence="2">The sequence shown here is derived from an EMBL/GenBank/DDBJ whole genome shotgun (WGS) entry which is preliminary data.</text>
</comment>
<protein>
    <submittedName>
        <fullName evidence="2">Uncharacterized protein</fullName>
    </submittedName>
</protein>
<evidence type="ECO:0000313" key="2">
    <source>
        <dbReference type="EMBL" id="TFH82522.1"/>
    </source>
</evidence>
<evidence type="ECO:0000313" key="3">
    <source>
        <dbReference type="Proteomes" id="UP000297872"/>
    </source>
</evidence>
<organism evidence="2 3">
    <name type="scientific">Segatella hominis</name>
    <dbReference type="NCBI Taxonomy" id="2518605"/>
    <lineage>
        <taxon>Bacteria</taxon>
        <taxon>Pseudomonadati</taxon>
        <taxon>Bacteroidota</taxon>
        <taxon>Bacteroidia</taxon>
        <taxon>Bacteroidales</taxon>
        <taxon>Prevotellaceae</taxon>
        <taxon>Segatella</taxon>
    </lineage>
</organism>
<sequence length="122" mass="14312">MEDLKNIIKIVGCLVGGLLFFYFYFFILPSRNEDIDKDVLDNCLPLQYDFKVMSFYSDRYYNFEGRTKEGRVVRYKLPRNWSLENVCTEGDSIHKLAGEKELYLIKTDTVIKLPLKVHGEGI</sequence>
<evidence type="ECO:0000256" key="1">
    <source>
        <dbReference type="SAM" id="Phobius"/>
    </source>
</evidence>
<proteinExistence type="predicted"/>
<dbReference type="RefSeq" id="WP_134843173.1">
    <property type="nucleotide sequence ID" value="NZ_SGVY01000012.1"/>
</dbReference>
<dbReference type="AlphaFoldDB" id="A0A4Y8VPM3"/>